<feature type="transmembrane region" description="Helical" evidence="1">
    <location>
        <begin position="1196"/>
        <end position="1215"/>
    </location>
</feature>
<feature type="transmembrane region" description="Helical" evidence="1">
    <location>
        <begin position="809"/>
        <end position="828"/>
    </location>
</feature>
<feature type="transmembrane region" description="Helical" evidence="1">
    <location>
        <begin position="834"/>
        <end position="855"/>
    </location>
</feature>
<feature type="transmembrane region" description="Helical" evidence="1">
    <location>
        <begin position="175"/>
        <end position="195"/>
    </location>
</feature>
<dbReference type="PANTHER" id="PTHR10790">
    <property type="entry name" value="TPR-DOMAIN CONTAINING PROTEIN"/>
    <property type="match status" value="1"/>
</dbReference>
<feature type="transmembrane region" description="Helical" evidence="1">
    <location>
        <begin position="1280"/>
        <end position="1300"/>
    </location>
</feature>
<feature type="domain" description="Glycosyltransferase RgtA/B/C/D-like" evidence="2">
    <location>
        <begin position="149"/>
        <end position="262"/>
    </location>
</feature>
<feature type="transmembrane region" description="Helical" evidence="1">
    <location>
        <begin position="1148"/>
        <end position="1169"/>
    </location>
</feature>
<feature type="transmembrane region" description="Helical" evidence="1">
    <location>
        <begin position="399"/>
        <end position="419"/>
    </location>
</feature>
<feature type="transmembrane region" description="Helical" evidence="1">
    <location>
        <begin position="1057"/>
        <end position="1078"/>
    </location>
</feature>
<feature type="transmembrane region" description="Helical" evidence="1">
    <location>
        <begin position="233"/>
        <end position="258"/>
    </location>
</feature>
<dbReference type="PANTHER" id="PTHR10790:SF51">
    <property type="entry name" value="TETRATRICOPEPTIDE REPEAT PROTEIN"/>
    <property type="match status" value="1"/>
</dbReference>
<dbReference type="Pfam" id="PF10060">
    <property type="entry name" value="DUF2298"/>
    <property type="match status" value="1"/>
</dbReference>
<feature type="transmembrane region" description="Helical" evidence="1">
    <location>
        <begin position="1099"/>
        <end position="1117"/>
    </location>
</feature>
<gene>
    <name evidence="3" type="ORF">AVDCRST_MAG49-1449</name>
</gene>
<feature type="transmembrane region" description="Helical" evidence="1">
    <location>
        <begin position="780"/>
        <end position="802"/>
    </location>
</feature>
<proteinExistence type="predicted"/>
<feature type="transmembrane region" description="Helical" evidence="1">
    <location>
        <begin position="1373"/>
        <end position="1390"/>
    </location>
</feature>
<dbReference type="NCBIfam" id="TIGR03662">
    <property type="entry name" value="Chlor_Arch_YYY"/>
    <property type="match status" value="1"/>
</dbReference>
<organism evidence="3">
    <name type="scientific">uncultured Thermomicrobiales bacterium</name>
    <dbReference type="NCBI Taxonomy" id="1645740"/>
    <lineage>
        <taxon>Bacteria</taxon>
        <taxon>Pseudomonadati</taxon>
        <taxon>Thermomicrobiota</taxon>
        <taxon>Thermomicrobia</taxon>
        <taxon>Thermomicrobiales</taxon>
        <taxon>environmental samples</taxon>
    </lineage>
</organism>
<evidence type="ECO:0000259" key="2">
    <source>
        <dbReference type="Pfam" id="PF13231"/>
    </source>
</evidence>
<feature type="transmembrane region" description="Helical" evidence="1">
    <location>
        <begin position="1255"/>
        <end position="1273"/>
    </location>
</feature>
<reference evidence="3" key="1">
    <citation type="submission" date="2020-02" db="EMBL/GenBank/DDBJ databases">
        <authorList>
            <person name="Meier V. D."/>
        </authorList>
    </citation>
    <scope>NUCLEOTIDE SEQUENCE</scope>
    <source>
        <strain evidence="3">AVDCRST_MAG49</strain>
    </source>
</reference>
<feature type="transmembrane region" description="Helical" evidence="1">
    <location>
        <begin position="876"/>
        <end position="897"/>
    </location>
</feature>
<keyword evidence="1" id="KW-0812">Transmembrane</keyword>
<feature type="transmembrane region" description="Helical" evidence="1">
    <location>
        <begin position="1332"/>
        <end position="1353"/>
    </location>
</feature>
<evidence type="ECO:0000256" key="1">
    <source>
        <dbReference type="SAM" id="Phobius"/>
    </source>
</evidence>
<dbReference type="Pfam" id="PF13231">
    <property type="entry name" value="PMT_2"/>
    <property type="match status" value="1"/>
</dbReference>
<dbReference type="EMBL" id="CADCWG010000086">
    <property type="protein sequence ID" value="CAA9546891.1"/>
    <property type="molecule type" value="Genomic_DNA"/>
</dbReference>
<feature type="transmembrane region" description="Helical" evidence="1">
    <location>
        <begin position="368"/>
        <end position="387"/>
    </location>
</feature>
<keyword evidence="1" id="KW-1133">Transmembrane helix</keyword>
<name>A0A6J4UFJ7_9BACT</name>
<dbReference type="InterPro" id="IPR018746">
    <property type="entry name" value="DUF2298"/>
</dbReference>
<feature type="transmembrane region" description="Helical" evidence="1">
    <location>
        <begin position="1123"/>
        <end position="1141"/>
    </location>
</feature>
<protein>
    <recommendedName>
        <fullName evidence="2">Glycosyltransferase RgtA/B/C/D-like domain-containing protein</fullName>
    </recommendedName>
</protein>
<feature type="transmembrane region" description="Helical" evidence="1">
    <location>
        <begin position="994"/>
        <end position="1016"/>
    </location>
</feature>
<feature type="transmembrane region" description="Helical" evidence="1">
    <location>
        <begin position="1222"/>
        <end position="1243"/>
    </location>
</feature>
<feature type="transmembrane region" description="Helical" evidence="1">
    <location>
        <begin position="431"/>
        <end position="455"/>
    </location>
</feature>
<sequence>MTARTPRFRPALPSRLALLADPANLALLALLVASFALRVYGFNWDEGQLIHPDEQHVRDIAVDRVALPWPPDVQNLLDPAASTLNPRSDDPAEPGRARSFAYGSLPLYVTDLAAAALNGLNATPLTGWLAPGNSATDWHGPDHVYKVGRSLSILLDTATVFLVYLIGRRIGGGRAALLAAAVAGLAPISIQLAHFFTTDSWLTFFVALCLLCTVEAARSGANRWFAASGATFGLALATKSSVAALAGVVAVAVAFDVWRRWRAGERDVYALAAAPERIAIAGFSALVCFAIFEPYALLRPSAYRASIEEQTNIQRGIIDVPYTRQYIGTIPLVYHAEQLVRYGFGPVGGLAALAGLPLLAWRFWRRQGAGETILLAWVVGYCVVLAVPETKFIRYLAPMTPALAISAGLALDAALRWLARRRPVGRPLGRPVAAGFAAVALAGLVLWAVAFAAIYGRENTRLAASQWIYANVPSGSTFSAEVWDRSLPLDLRGKDDQIAPGLSVGDRQYQFEVLDSYRDRPTWGDLERLRNALAAHPATQPAATAMAVGDYRLAAASLERIASSAERFDEAGRRVMDEAFSSAASSMSDGSGGLRQATRDAATNLATGGGDPSRWSALAEATLVAAEEEPGNALYRQLQAVDYYVVSSNRVTGSLPRSPWRYPTQITFFRLLDSGQLGFTRVAEFTSRPGIGPFEVNDDAGDEAWINYDHPRVVIYQKSGLVEKPTWDALFAEARAQPVSPTRQAPDDGQLLLDEPVGELPTVADAQWSAALTSNSAAAFAVWLLLLAVLQVVGWPIAALAFGRAADAGWGVARLLALLLAGYVVWLGASIEVIAFRAIWCGVALALVGAVGWGLRRRWRSGRALWVTRPGQRRTALAAEAVFWVVFALFFAFRWVAPDSWHPIWGGEKPMEFAHLNATLRSAHFPPFDPWYAGGYVNYYYYGLYLVAFCLKLTGIPSEIAYNLAQPTVMAMLASAGFGVAATLGRDLTRRRALAVPAGIAGTLLLVGIGNLSAFFRWLSRPADVGDGFGYYTWDPSRAISNAITEFPFFTGLYGDLHAHVVAMPVTVLAIGLGYALAREPRRLPLALASDRRDTPARVVTLARLGLLGLAVGTLFPTNAWDVATYVGLASVALFLATAAIRPWPARLALAASLAAAVGALAYVLFLPFHRSYVALFSSVGEVRDPTPLAEFGDHVGGLLTVAGMGIVVVLLGGVAGRWRGLAQPAVPALVVIAVLAALRLARDAGSTAADGLDAALVVVVAAILGTAAWAAVETRARTAADRAIGQAGLVLVGIAVAGTVLADRLVLACCLGFVGAGVAAFVFGRGSAERYAGLMVATAAAIAGGVEVVFLADNLREGAAYRMNTVFKFYNQVWVLLALGGGALLARMLSDANLRPLRRTPGVPGPIGIVHRSTSLPLDRPAGTERFGRDVEGEAVAADRGTPLPPPAEGWARFGLVAATAVIALSLFYPILATGPRLEQRFDGHPGVGSLNGLDWMDYGVLTQDGVGRRRGQPIAFADDRAAIEWFNDEVPGSPVIAEASIGPYRGNGSRFSIATGLPTIIGWDNHETQQRFAEQLEGRTADVERLYDSASPDEKLEILRRYGVEYVVVGGIERHWAPGGTPWASSDGIAAFEPMVGSSLEVAFRSGETVVYKVVADPGTAPEA</sequence>
<keyword evidence="1" id="KW-0472">Membrane</keyword>
<feature type="transmembrane region" description="Helical" evidence="1">
    <location>
        <begin position="1306"/>
        <end position="1325"/>
    </location>
</feature>
<feature type="transmembrane region" description="Helical" evidence="1">
    <location>
        <begin position="1451"/>
        <end position="1473"/>
    </location>
</feature>
<evidence type="ECO:0000313" key="3">
    <source>
        <dbReference type="EMBL" id="CAA9546891.1"/>
    </source>
</evidence>
<feature type="transmembrane region" description="Helical" evidence="1">
    <location>
        <begin position="278"/>
        <end position="298"/>
    </location>
</feature>
<accession>A0A6J4UFJ7</accession>
<dbReference type="InterPro" id="IPR038731">
    <property type="entry name" value="RgtA/B/C-like"/>
</dbReference>